<accession>A0ABW5DZT5</accession>
<sequence length="236" mass="24672">MSTLLSRLVLSSLVCLSLSLASPAARAFGAGGPPVDLLLVLAVDASGSIDQDEFDLQKDGIADALADQKVLDAIRSGPLQRIAVAYVEWGGPGTATTVVGWQAIENLGDAQRFGTTLRAAPRSSQSFNAIGDALMHSMDEIKAAPFEGMRAVIDLSGDNGDSRSATPAPRARDIVTGEGIVINALAILDGRGPWLEETYRRSVIGGGGSFVKTAKDRADFARALLEKLVLEIAEAP</sequence>
<reference evidence="3" key="1">
    <citation type="journal article" date="2019" name="Int. J. Syst. Evol. Microbiol.">
        <title>The Global Catalogue of Microorganisms (GCM) 10K type strain sequencing project: providing services to taxonomists for standard genome sequencing and annotation.</title>
        <authorList>
            <consortium name="The Broad Institute Genomics Platform"/>
            <consortium name="The Broad Institute Genome Sequencing Center for Infectious Disease"/>
            <person name="Wu L."/>
            <person name="Ma J."/>
        </authorList>
    </citation>
    <scope>NUCLEOTIDE SEQUENCE [LARGE SCALE GENOMIC DNA]</scope>
    <source>
        <strain evidence="3">CGMCC 1.19062</strain>
    </source>
</reference>
<keyword evidence="3" id="KW-1185">Reference proteome</keyword>
<dbReference type="Proteomes" id="UP001597295">
    <property type="component" value="Unassembled WGS sequence"/>
</dbReference>
<comment type="caution">
    <text evidence="2">The sequence shown here is derived from an EMBL/GenBank/DDBJ whole genome shotgun (WGS) entry which is preliminary data.</text>
</comment>
<dbReference type="Gene3D" id="3.40.50.410">
    <property type="entry name" value="von Willebrand factor, type A domain"/>
    <property type="match status" value="1"/>
</dbReference>
<dbReference type="SUPFAM" id="SSF53300">
    <property type="entry name" value="vWA-like"/>
    <property type="match status" value="1"/>
</dbReference>
<dbReference type="RefSeq" id="WP_379878507.1">
    <property type="nucleotide sequence ID" value="NZ_JBHUIP010000016.1"/>
</dbReference>
<protein>
    <submittedName>
        <fullName evidence="2">DUF1194 domain-containing protein</fullName>
    </submittedName>
</protein>
<dbReference type="Pfam" id="PF06707">
    <property type="entry name" value="DUF1194"/>
    <property type="match status" value="1"/>
</dbReference>
<gene>
    <name evidence="2" type="ORF">ACFSM5_20540</name>
</gene>
<dbReference type="EMBL" id="JBHUIP010000016">
    <property type="protein sequence ID" value="MFD2265304.1"/>
    <property type="molecule type" value="Genomic_DNA"/>
</dbReference>
<dbReference type="InterPro" id="IPR010607">
    <property type="entry name" value="DUF1194"/>
</dbReference>
<keyword evidence="1" id="KW-0732">Signal</keyword>
<dbReference type="InterPro" id="IPR036465">
    <property type="entry name" value="vWFA_dom_sf"/>
</dbReference>
<evidence type="ECO:0000256" key="1">
    <source>
        <dbReference type="SAM" id="SignalP"/>
    </source>
</evidence>
<feature type="signal peptide" evidence="1">
    <location>
        <begin position="1"/>
        <end position="27"/>
    </location>
</feature>
<proteinExistence type="predicted"/>
<evidence type="ECO:0000313" key="2">
    <source>
        <dbReference type="EMBL" id="MFD2265304.1"/>
    </source>
</evidence>
<dbReference type="CDD" id="cd00198">
    <property type="entry name" value="vWFA"/>
    <property type="match status" value="1"/>
</dbReference>
<organism evidence="2 3">
    <name type="scientific">Lacibacterium aquatile</name>
    <dbReference type="NCBI Taxonomy" id="1168082"/>
    <lineage>
        <taxon>Bacteria</taxon>
        <taxon>Pseudomonadati</taxon>
        <taxon>Pseudomonadota</taxon>
        <taxon>Alphaproteobacteria</taxon>
        <taxon>Rhodospirillales</taxon>
        <taxon>Rhodospirillaceae</taxon>
    </lineage>
</organism>
<name>A0ABW5DZT5_9PROT</name>
<feature type="chain" id="PRO_5047384081" evidence="1">
    <location>
        <begin position="28"/>
        <end position="236"/>
    </location>
</feature>
<evidence type="ECO:0000313" key="3">
    <source>
        <dbReference type="Proteomes" id="UP001597295"/>
    </source>
</evidence>